<keyword evidence="3 4" id="KW-0539">Nucleus</keyword>
<dbReference type="InterPro" id="IPR039770">
    <property type="entry name" value="Rpf2"/>
</dbReference>
<proteinExistence type="inferred from homology"/>
<dbReference type="PANTHER" id="PTHR12728">
    <property type="entry name" value="BRIX DOMAIN CONTAINING PROTEIN"/>
    <property type="match status" value="1"/>
</dbReference>
<evidence type="ECO:0000313" key="8">
    <source>
        <dbReference type="Proteomes" id="UP000325902"/>
    </source>
</evidence>
<comment type="subcellular location">
    <subcellularLocation>
        <location evidence="1 4">Nucleus</location>
        <location evidence="1 4">Nucleolus</location>
    </subcellularLocation>
</comment>
<feature type="domain" description="Brix" evidence="6">
    <location>
        <begin position="31"/>
        <end position="245"/>
    </location>
</feature>
<dbReference type="InterPro" id="IPR007109">
    <property type="entry name" value="Brix"/>
</dbReference>
<feature type="compositionally biased region" description="Acidic residues" evidence="5">
    <location>
        <begin position="301"/>
        <end position="329"/>
    </location>
</feature>
<dbReference type="Pfam" id="PF04427">
    <property type="entry name" value="Brix"/>
    <property type="match status" value="1"/>
</dbReference>
<dbReference type="PROSITE" id="PS50833">
    <property type="entry name" value="BRIX"/>
    <property type="match status" value="1"/>
</dbReference>
<dbReference type="GO" id="GO:0000463">
    <property type="term" value="P:maturation of LSU-rRNA from tricistronic rRNA transcript (SSU-rRNA, 5.8S rRNA, LSU-rRNA)"/>
    <property type="evidence" value="ECO:0007669"/>
    <property type="project" value="TreeGrafter"/>
</dbReference>
<evidence type="ECO:0000256" key="5">
    <source>
        <dbReference type="SAM" id="MobiDB-lite"/>
    </source>
</evidence>
<dbReference type="OrthoDB" id="407658at2759"/>
<dbReference type="GO" id="GO:0019843">
    <property type="term" value="F:rRNA binding"/>
    <property type="evidence" value="ECO:0007669"/>
    <property type="project" value="UniProtKB-UniRule"/>
</dbReference>
<feature type="compositionally biased region" description="Basic and acidic residues" evidence="5">
    <location>
        <begin position="330"/>
        <end position="339"/>
    </location>
</feature>
<name>A0A5N5D4E4_9PEZI</name>
<dbReference type="SMART" id="SM00879">
    <property type="entry name" value="Brix"/>
    <property type="match status" value="1"/>
</dbReference>
<dbReference type="AlphaFoldDB" id="A0A5N5D4E4"/>
<dbReference type="GO" id="GO:0005730">
    <property type="term" value="C:nucleolus"/>
    <property type="evidence" value="ECO:0007669"/>
    <property type="project" value="UniProtKB-SubCell"/>
</dbReference>
<accession>A0A5N5D4E4</accession>
<reference evidence="7 8" key="1">
    <citation type="journal article" date="2019" name="Sci. Rep.">
        <title>A multi-omics analysis of the grapevine pathogen Lasiodiplodia theobromae reveals that temperature affects the expression of virulence- and pathogenicity-related genes.</title>
        <authorList>
            <person name="Felix C."/>
            <person name="Meneses R."/>
            <person name="Goncalves M.F.M."/>
            <person name="Tilleman L."/>
            <person name="Duarte A.S."/>
            <person name="Jorrin-Novo J.V."/>
            <person name="Van de Peer Y."/>
            <person name="Deforce D."/>
            <person name="Van Nieuwerburgh F."/>
            <person name="Esteves A.C."/>
            <person name="Alves A."/>
        </authorList>
    </citation>
    <scope>NUCLEOTIDE SEQUENCE [LARGE SCALE GENOMIC DNA]</scope>
    <source>
        <strain evidence="7 8">LA-SOL3</strain>
    </source>
</reference>
<evidence type="ECO:0000256" key="2">
    <source>
        <dbReference type="ARBA" id="ARBA00010782"/>
    </source>
</evidence>
<evidence type="ECO:0000256" key="3">
    <source>
        <dbReference type="ARBA" id="ARBA00023242"/>
    </source>
</evidence>
<dbReference type="PANTHER" id="PTHR12728:SF0">
    <property type="entry name" value="RIBOSOME PRODUCTION FACTOR 2 HOMOLOG"/>
    <property type="match status" value="1"/>
</dbReference>
<protein>
    <recommendedName>
        <fullName evidence="4">Ribosome production factor 2 homolog</fullName>
    </recommendedName>
    <alternativeName>
        <fullName evidence="4">Ribosome biogenesis protein RPF2 homolog</fullName>
    </alternativeName>
</protein>
<keyword evidence="8" id="KW-1185">Reference proteome</keyword>
<evidence type="ECO:0000256" key="4">
    <source>
        <dbReference type="RuleBase" id="RU367086"/>
    </source>
</evidence>
<evidence type="ECO:0000259" key="6">
    <source>
        <dbReference type="PROSITE" id="PS50833"/>
    </source>
</evidence>
<evidence type="ECO:0000313" key="7">
    <source>
        <dbReference type="EMBL" id="KAB2572559.1"/>
    </source>
</evidence>
<organism evidence="7 8">
    <name type="scientific">Lasiodiplodia theobromae</name>
    <dbReference type="NCBI Taxonomy" id="45133"/>
    <lineage>
        <taxon>Eukaryota</taxon>
        <taxon>Fungi</taxon>
        <taxon>Dikarya</taxon>
        <taxon>Ascomycota</taxon>
        <taxon>Pezizomycotina</taxon>
        <taxon>Dothideomycetes</taxon>
        <taxon>Dothideomycetes incertae sedis</taxon>
        <taxon>Botryosphaeriales</taxon>
        <taxon>Botryosphaeriaceae</taxon>
        <taxon>Lasiodiplodia</taxon>
    </lineage>
</organism>
<dbReference type="GO" id="GO:0000027">
    <property type="term" value="P:ribosomal large subunit assembly"/>
    <property type="evidence" value="ECO:0007669"/>
    <property type="project" value="InterPro"/>
</dbReference>
<sequence length="339" mass="39195">MSIPLRQIKPKSARTKRALEKREAQVHENPKTTLFLRGTSCSQIAQWALADFKQLKEPFAIKFNKKNDIHPFENADSLEFFSEKNDASLMVFGHHSKKRPHSLTFMRFFQWKVLDMLELSIDPDTFRQLNQFKNKKAAVGLKPMLSFSGTPFESPVPNAYTQAKSYFTDFFRGQDAQSVDVEGLQFMIHFSAKDEVDGQPKPAIHMRVYLIRTKRSGQKLPRVEVEEMGPRIDFRVGRVKEADESMMKEALKKPKQLEPKTKKNIETDIMGDKIGRIHVGKQDLNQLQTRKMKGLKRSKDDVEEESEEDGTMFDDDDEVSDEEMDEDLAPETHPKRARV</sequence>
<dbReference type="EMBL" id="VCHE01000076">
    <property type="protein sequence ID" value="KAB2572559.1"/>
    <property type="molecule type" value="Genomic_DNA"/>
</dbReference>
<dbReference type="Proteomes" id="UP000325902">
    <property type="component" value="Unassembled WGS sequence"/>
</dbReference>
<comment type="similarity">
    <text evidence="2 4">Belongs to the RPF2 family.</text>
</comment>
<feature type="region of interest" description="Disordered" evidence="5">
    <location>
        <begin position="282"/>
        <end position="339"/>
    </location>
</feature>
<feature type="region of interest" description="Disordered" evidence="5">
    <location>
        <begin position="1"/>
        <end position="24"/>
    </location>
</feature>
<gene>
    <name evidence="7" type="ORF">DBV05_g8787</name>
</gene>
<evidence type="ECO:0000256" key="1">
    <source>
        <dbReference type="ARBA" id="ARBA00004604"/>
    </source>
</evidence>
<comment type="caution">
    <text evidence="7">The sequence shown here is derived from an EMBL/GenBank/DDBJ whole genome shotgun (WGS) entry which is preliminary data.</text>
</comment>